<accession>A0AAP0MEP9</accession>
<dbReference type="Gene3D" id="3.80.10.10">
    <property type="entry name" value="Ribonuclease Inhibitor"/>
    <property type="match status" value="4"/>
</dbReference>
<dbReference type="InterPro" id="IPR056789">
    <property type="entry name" value="LRR_R13L1-DRL21"/>
</dbReference>
<dbReference type="Pfam" id="PF24790">
    <property type="entry name" value="SAC9_GBDL_1st"/>
    <property type="match status" value="1"/>
</dbReference>
<keyword evidence="9" id="KW-1185">Reference proteome</keyword>
<dbReference type="Pfam" id="PF23598">
    <property type="entry name" value="LRR_14"/>
    <property type="match status" value="1"/>
</dbReference>
<dbReference type="Proteomes" id="UP001428341">
    <property type="component" value="Unassembled WGS sequence"/>
</dbReference>
<dbReference type="Pfam" id="PF25019">
    <property type="entry name" value="LRR_R13L1-DRL21"/>
    <property type="match status" value="1"/>
</dbReference>
<dbReference type="EMBL" id="JBCGBO010000005">
    <property type="protein sequence ID" value="KAK9200640.1"/>
    <property type="molecule type" value="Genomic_DNA"/>
</dbReference>
<evidence type="ECO:0000313" key="9">
    <source>
        <dbReference type="Proteomes" id="UP001428341"/>
    </source>
</evidence>
<organism evidence="8 9">
    <name type="scientific">Citrus x changshan-huyou</name>
    <dbReference type="NCBI Taxonomy" id="2935761"/>
    <lineage>
        <taxon>Eukaryota</taxon>
        <taxon>Viridiplantae</taxon>
        <taxon>Streptophyta</taxon>
        <taxon>Embryophyta</taxon>
        <taxon>Tracheophyta</taxon>
        <taxon>Spermatophyta</taxon>
        <taxon>Magnoliopsida</taxon>
        <taxon>eudicotyledons</taxon>
        <taxon>Gunneridae</taxon>
        <taxon>Pentapetalae</taxon>
        <taxon>rosids</taxon>
        <taxon>malvids</taxon>
        <taxon>Sapindales</taxon>
        <taxon>Rutaceae</taxon>
        <taxon>Aurantioideae</taxon>
        <taxon>Citrus</taxon>
    </lineage>
</organism>
<sequence>MRALKVSYHYLPAHLKRCFTHCFLFPKDYEFDEWEIVLLWMAESLLPPDTSEAKMEESGHYYFQELLARSFFEQSTADTSKFVMHDLLNDLAQWAAGQTYFRMEDTLDGNKRQMFSKNLRHFSYNLGKDNYIKRFEFLPVAENLRTFLLMKLTYGHYFVSENIVHMLLKLPRLRVLSFRGCCIFEIPNSIGDLKLLQQLHLSETRIETLPESVNKLFHLHTLLLRKCYRMKKLCADMGNLTKLRHLNNSDVDFLEEMPLGIGKLTCLQTLCNFAVGENTGSRLGELKPLDSLSGQLKISRLENLRDVGDAEAELSSKGNLNVLVLEWGSYSGNSREPDIETLVLDLLIPHKNLEELTVRGYGGTTFPIWLGDSMFSNLVLLRFENCNMCTSLPSIGQLPALKHLFISQIGGVKRVGIEFYGNNCSVFFPSLETLSFEGMQEWEEWIPYGFGQEIEAFPRLRELSIVRCSKLVGRLPEWLPSLERLVIQECEQLLVIVPSISTLCKFEIGCKKVVWRKSAMVLSPQNSQVTNDMSNRVFLRGILQEELPNLEEVSIKNNEELTCLWRAGHGLLQDIGSLHQLKIARCPQLVSLVEEEEKGQQQQGLPCRLQVLELSSCPRLVKLPQAFLSFSSLRDLKISDCDSMEALPDALMHKGKAPLEKLIISGCHTLSYIARAQLPPSLKKLRVYYCNSLRTLVDEDQILDINSCGGYTSVLEQLQIIHCPSLTSLWSKSELPSTLENIYVDRCSKLAFLSLRGNLSKALKHLYIVSCSNLESIAEGLDDNTSLETMEIFICQNLKVLPDNLHKARHLRLLRINECPNLVSFPEGGLAPFSKLTMLEIFNCEKLKALPNGLRNLTSLQYLLIQDCPSIGSFTANCFPTNLTSVRIDYEKIYKPLILERGPGLHRFTSLRQLTLFGGECCSVVSFPLEKDTGKALPASLKHLSIWNFPNLERISSIENLTSFESLQLCCCPKLQEFPDNGLPTSLLRLEIYGCPLIEERFEKDKGQYWSLIAEIPCVRIDCHYVIDPKAQRQLIQTADYTIPHSSARFFLYQLIKLRELDCPPRVWSHQLHLKSVSAEVLAITGAGARLHNQDASNLPLLYDFEELEGELDFCTRLVAVTLDPAVTSSITLGEVDILAISFLWCKCNQFYNPCVDLLTAGDMLSDPLSELVTRNIDGIFPASSALQYVNCLEWHGKETRLYGSNVAERDRALLSIGTDPASINPNGLLDES</sequence>
<evidence type="ECO:0000256" key="2">
    <source>
        <dbReference type="ARBA" id="ARBA00022821"/>
    </source>
</evidence>
<dbReference type="PANTHER" id="PTHR47186">
    <property type="entry name" value="LEUCINE-RICH REPEAT-CONTAINING PROTEIN 57"/>
    <property type="match status" value="1"/>
</dbReference>
<comment type="caution">
    <text evidence="8">The sequence shown here is derived from an EMBL/GenBank/DDBJ whole genome shotgun (WGS) entry which is preliminary data.</text>
</comment>
<evidence type="ECO:0000259" key="3">
    <source>
        <dbReference type="Pfam" id="PF23247"/>
    </source>
</evidence>
<feature type="domain" description="SAC9 first GBDL" evidence="6">
    <location>
        <begin position="1076"/>
        <end position="1145"/>
    </location>
</feature>
<dbReference type="Pfam" id="PF23247">
    <property type="entry name" value="LRR_RPS2"/>
    <property type="match status" value="1"/>
</dbReference>
<reference evidence="8 9" key="1">
    <citation type="submission" date="2024-05" db="EMBL/GenBank/DDBJ databases">
        <title>Haplotype-resolved chromosome-level genome assembly of Huyou (Citrus changshanensis).</title>
        <authorList>
            <person name="Miao C."/>
            <person name="Chen W."/>
            <person name="Wu Y."/>
            <person name="Wang L."/>
            <person name="Zhao S."/>
            <person name="Grierson D."/>
            <person name="Xu C."/>
            <person name="Chen K."/>
        </authorList>
    </citation>
    <scope>NUCLEOTIDE SEQUENCE [LARGE SCALE GENOMIC DNA]</scope>
    <source>
        <strain evidence="8">01-14</strain>
        <tissue evidence="8">Leaf</tissue>
    </source>
</reference>
<dbReference type="InterPro" id="IPR036388">
    <property type="entry name" value="WH-like_DNA-bd_sf"/>
</dbReference>
<feature type="domain" description="R13L1/DRL21-like LRR repeat region" evidence="7">
    <location>
        <begin position="283"/>
        <end position="408"/>
    </location>
</feature>
<protein>
    <submittedName>
        <fullName evidence="8">Uncharacterized protein</fullName>
    </submittedName>
</protein>
<evidence type="ECO:0000259" key="7">
    <source>
        <dbReference type="Pfam" id="PF25019"/>
    </source>
</evidence>
<dbReference type="Gene3D" id="1.10.10.10">
    <property type="entry name" value="Winged helix-like DNA-binding domain superfamily/Winged helix DNA-binding domain"/>
    <property type="match status" value="1"/>
</dbReference>
<keyword evidence="1" id="KW-0677">Repeat</keyword>
<dbReference type="InterPro" id="IPR057135">
    <property type="entry name" value="At4g27190-like_LRR"/>
</dbReference>
<dbReference type="SUPFAM" id="SSF52047">
    <property type="entry name" value="RNI-like"/>
    <property type="match status" value="1"/>
</dbReference>
<evidence type="ECO:0000256" key="1">
    <source>
        <dbReference type="ARBA" id="ARBA00022737"/>
    </source>
</evidence>
<evidence type="ECO:0000313" key="8">
    <source>
        <dbReference type="EMBL" id="KAK9200640.1"/>
    </source>
</evidence>
<dbReference type="InterPro" id="IPR057555">
    <property type="entry name" value="SAC9_GBDL_1st"/>
</dbReference>
<feature type="domain" description="Disease resistance protein At4g27190-like leucine-rich repeats" evidence="3">
    <location>
        <begin position="659"/>
        <end position="771"/>
    </location>
</feature>
<evidence type="ECO:0000259" key="4">
    <source>
        <dbReference type="Pfam" id="PF23559"/>
    </source>
</evidence>
<proteinExistence type="predicted"/>
<gene>
    <name evidence="8" type="ORF">WN944_015838</name>
</gene>
<dbReference type="AlphaFoldDB" id="A0AAP0MEP9"/>
<keyword evidence="2" id="KW-0611">Plant defense</keyword>
<feature type="domain" description="Disease resistance R13L4/SHOC-2-like LRR" evidence="5">
    <location>
        <begin position="158"/>
        <end position="251"/>
    </location>
</feature>
<dbReference type="PANTHER" id="PTHR47186:SF41">
    <property type="entry name" value="OS12G0131701 PROTEIN"/>
    <property type="match status" value="1"/>
</dbReference>
<dbReference type="Pfam" id="PF23559">
    <property type="entry name" value="WHD_DRP"/>
    <property type="match status" value="1"/>
</dbReference>
<evidence type="ECO:0000259" key="5">
    <source>
        <dbReference type="Pfam" id="PF23598"/>
    </source>
</evidence>
<dbReference type="InterPro" id="IPR055414">
    <property type="entry name" value="LRR_R13L4/SHOC2-like"/>
</dbReference>
<dbReference type="SUPFAM" id="SSF52058">
    <property type="entry name" value="L domain-like"/>
    <property type="match status" value="2"/>
</dbReference>
<evidence type="ECO:0000259" key="6">
    <source>
        <dbReference type="Pfam" id="PF24790"/>
    </source>
</evidence>
<name>A0AAP0MEP9_9ROSI</name>
<dbReference type="InterPro" id="IPR058922">
    <property type="entry name" value="WHD_DRP"/>
</dbReference>
<feature type="domain" description="Disease resistance protein winged helix" evidence="4">
    <location>
        <begin position="24"/>
        <end position="92"/>
    </location>
</feature>
<dbReference type="GO" id="GO:0006952">
    <property type="term" value="P:defense response"/>
    <property type="evidence" value="ECO:0007669"/>
    <property type="project" value="UniProtKB-KW"/>
</dbReference>
<dbReference type="InterPro" id="IPR032675">
    <property type="entry name" value="LRR_dom_sf"/>
</dbReference>